<dbReference type="Pfam" id="PF00109">
    <property type="entry name" value="ketoacyl-synt"/>
    <property type="match status" value="1"/>
</dbReference>
<comment type="cofactor">
    <cofactor evidence="2">
        <name>pantetheine 4'-phosphate</name>
        <dbReference type="ChEBI" id="CHEBI:47942"/>
    </cofactor>
</comment>
<organism evidence="26 27">
    <name type="scientific">Acanthopleuribacter pedis</name>
    <dbReference type="NCBI Taxonomy" id="442870"/>
    <lineage>
        <taxon>Bacteria</taxon>
        <taxon>Pseudomonadati</taxon>
        <taxon>Acidobacteriota</taxon>
        <taxon>Holophagae</taxon>
        <taxon>Acanthopleuribacterales</taxon>
        <taxon>Acanthopleuribacteraceae</taxon>
        <taxon>Acanthopleuribacter</taxon>
    </lineage>
</organism>
<dbReference type="Gene3D" id="3.40.366.10">
    <property type="entry name" value="Malonyl-Coenzyme A Acyl Carrier Protein, domain 2"/>
    <property type="match status" value="1"/>
</dbReference>
<dbReference type="InterPro" id="IPR057326">
    <property type="entry name" value="KR_dom"/>
</dbReference>
<dbReference type="EMBL" id="JAFREP010000013">
    <property type="protein sequence ID" value="MBO1319582.1"/>
    <property type="molecule type" value="Genomic_DNA"/>
</dbReference>
<feature type="region of interest" description="Disordered" evidence="22">
    <location>
        <begin position="1692"/>
        <end position="1712"/>
    </location>
</feature>
<dbReference type="GO" id="GO:0016491">
    <property type="term" value="F:oxidoreductase activity"/>
    <property type="evidence" value="ECO:0007669"/>
    <property type="project" value="UniProtKB-KW"/>
</dbReference>
<dbReference type="InterPro" id="IPR013968">
    <property type="entry name" value="PKS_KR"/>
</dbReference>
<dbReference type="Pfam" id="PF00698">
    <property type="entry name" value="Acyl_transf_1"/>
    <property type="match status" value="1"/>
</dbReference>
<dbReference type="InterPro" id="IPR001031">
    <property type="entry name" value="Thioesterase"/>
</dbReference>
<dbReference type="Pfam" id="PF21394">
    <property type="entry name" value="Beta-ketacyl_N"/>
    <property type="match status" value="1"/>
</dbReference>
<dbReference type="InterPro" id="IPR049551">
    <property type="entry name" value="PKS_DH_C"/>
</dbReference>
<dbReference type="InterPro" id="IPR018201">
    <property type="entry name" value="Ketoacyl_synth_AS"/>
</dbReference>
<dbReference type="FunFam" id="3.40.47.10:FF:000042">
    <property type="entry name" value="Polyketide synthase Pks13"/>
    <property type="match status" value="1"/>
</dbReference>
<dbReference type="InterPro" id="IPR049552">
    <property type="entry name" value="PKS_DH_N"/>
</dbReference>
<comment type="caution">
    <text evidence="26">The sequence shown here is derived from an EMBL/GenBank/DDBJ whole genome shotgun (WGS) entry which is preliminary data.</text>
</comment>
<evidence type="ECO:0000256" key="21">
    <source>
        <dbReference type="PROSITE-ProRule" id="PRU01363"/>
    </source>
</evidence>
<dbReference type="InterPro" id="IPR029058">
    <property type="entry name" value="AB_hydrolase_fold"/>
</dbReference>
<comment type="catalytic activity">
    <reaction evidence="12">
        <text>19-(4-hydroxyphenyl)nonadecanoyl-[(phenol)carboxyphthiodiolenone synthase] + 2 (S)-methylmalonyl-CoA + 3 malonyl-CoA + 5 NADPH + 10 H(+) = C37-(phenol)carboxyphthiodiolenone-[(phenol)carboxyphthiodiolenone synthase] + 5 CO2 + 5 NADP(+) + 5 CoA + 2 H2O</text>
        <dbReference type="Rhea" id="RHEA:57760"/>
        <dbReference type="Rhea" id="RHEA-COMP:14273"/>
        <dbReference type="Rhea" id="RHEA-COMP:14990"/>
        <dbReference type="ChEBI" id="CHEBI:15377"/>
        <dbReference type="ChEBI" id="CHEBI:15378"/>
        <dbReference type="ChEBI" id="CHEBI:16526"/>
        <dbReference type="ChEBI" id="CHEBI:57287"/>
        <dbReference type="ChEBI" id="CHEBI:57327"/>
        <dbReference type="ChEBI" id="CHEBI:57384"/>
        <dbReference type="ChEBI" id="CHEBI:57783"/>
        <dbReference type="ChEBI" id="CHEBI:58349"/>
        <dbReference type="ChEBI" id="CHEBI:133301"/>
        <dbReference type="ChEBI" id="CHEBI:142260"/>
        <dbReference type="EC" id="2.3.1.292"/>
    </reaction>
</comment>
<dbReference type="SUPFAM" id="SSF51735">
    <property type="entry name" value="NAD(P)-binding Rossmann-fold domains"/>
    <property type="match status" value="2"/>
</dbReference>
<evidence type="ECO:0000256" key="16">
    <source>
        <dbReference type="ARBA" id="ARBA00066974"/>
    </source>
</evidence>
<evidence type="ECO:0000256" key="11">
    <source>
        <dbReference type="ARBA" id="ARBA00050973"/>
    </source>
</evidence>
<dbReference type="Pfam" id="PF14765">
    <property type="entry name" value="PS-DH"/>
    <property type="match status" value="1"/>
</dbReference>
<dbReference type="InterPro" id="IPR016036">
    <property type="entry name" value="Malonyl_transacylase_ACP-bd"/>
</dbReference>
<keyword evidence="27" id="KW-1185">Reference proteome</keyword>
<evidence type="ECO:0000256" key="9">
    <source>
        <dbReference type="ARBA" id="ARBA00023098"/>
    </source>
</evidence>
<comment type="catalytic activity">
    <reaction evidence="14">
        <text>icosanoyl-[(phenol)carboxyphthiodiolenone synthase] + 2 (S)-methylmalonyl-CoA + 3 malonyl-CoA + 5 NADPH + 10 H(+) = C32-carboxyphthiodiolenone-[(phenol)carboxyphthiodiolenone synthase] + 5 CO2 + 5 NADP(+) + 5 CoA + 2 H2O</text>
        <dbReference type="Rhea" id="RHEA:57748"/>
        <dbReference type="Rhea" id="RHEA-COMP:14985"/>
        <dbReference type="Rhea" id="RHEA-COMP:14986"/>
        <dbReference type="ChEBI" id="CHEBI:15377"/>
        <dbReference type="ChEBI" id="CHEBI:15378"/>
        <dbReference type="ChEBI" id="CHEBI:16526"/>
        <dbReference type="ChEBI" id="CHEBI:57287"/>
        <dbReference type="ChEBI" id="CHEBI:57327"/>
        <dbReference type="ChEBI" id="CHEBI:57384"/>
        <dbReference type="ChEBI" id="CHEBI:57783"/>
        <dbReference type="ChEBI" id="CHEBI:58349"/>
        <dbReference type="ChEBI" id="CHEBI:87848"/>
        <dbReference type="ChEBI" id="CHEBI:142236"/>
        <dbReference type="EC" id="2.3.1.292"/>
    </reaction>
</comment>
<dbReference type="Proteomes" id="UP000664417">
    <property type="component" value="Unassembled WGS sequence"/>
</dbReference>
<dbReference type="InterPro" id="IPR016035">
    <property type="entry name" value="Acyl_Trfase/lysoPLipase"/>
</dbReference>
<dbReference type="SUPFAM" id="SSF53901">
    <property type="entry name" value="Thiolase-like"/>
    <property type="match status" value="1"/>
</dbReference>
<evidence type="ECO:0000256" key="5">
    <source>
        <dbReference type="ARBA" id="ARBA00022679"/>
    </source>
</evidence>
<dbReference type="InterPro" id="IPR050091">
    <property type="entry name" value="PKS_NRPS_Biosynth_Enz"/>
</dbReference>
<dbReference type="PROSITE" id="PS50075">
    <property type="entry name" value="CARRIER"/>
    <property type="match status" value="1"/>
</dbReference>
<dbReference type="SMART" id="SM00823">
    <property type="entry name" value="PKS_PP"/>
    <property type="match status" value="1"/>
</dbReference>
<evidence type="ECO:0000256" key="17">
    <source>
        <dbReference type="ARBA" id="ARBA00073623"/>
    </source>
</evidence>
<dbReference type="SUPFAM" id="SSF53474">
    <property type="entry name" value="alpha/beta-Hydrolases"/>
    <property type="match status" value="1"/>
</dbReference>
<sequence length="2171" mass="244140">MTERDNDERDDQDAGGENDIAIVGMACRYPGARNIHEYWHNLSHGIESILPLSDEQLLAEGVSPETLKMANYVKACAVLQDFEHFDAEFFGFSPKEAAIMDPQHRNFLECAWEALEDATHMPEDFDGQIGVYAGCGMGSYFMFNLLTNPDLVDNVGMFLLRHTGNDKDFLATRVSYCFNLTGPSINVQTACSTSLVAMHSACQALLSGECDMALAGGVTIDMPHRRGYHYKENEILSPDGHCRAFDHRSKGTVFGSGAGVVVLRRLDDALDDGDHIYAVIKGSAINNDGSSKVGYLAPSVDGQAAAIAEALAVSNLGAEAVSYIECHGTGTPMGDPIEVSAMTQAFRTSTKKKGFCGIGSVKTNIGHLDTAAGVASLHKVCLALQNKQLPPSLNWEAPNPEIDFDNSPFYVNHQLQDWKESDEPRRAGINSLGVGGTNAFAIVEEAPELDPADDFEAPFYLLPWSARNKSAVDDWGKRLAAWLRDNPETDLADVGYTLAAGRKKFDVRRVVAVKDVEDAIQVLESGDTRRIFTHTAESGTPSPVFMYAGGGCQYPRMARDLYDAEPVVKKHIDRGLKLLAKLDGVDWDPHDVFFADQERDDEIDALHQRPAVQLPLIFIVQYALTQYWMDQGIEPKALIGHSLGENTAACVAGVFSFKDALGLVTLRGQLFETVPRGGMISVGLAPEPLKELMPDTLDLATINSPEFCVVSGPAAELEAFLKELEGKEIEARRVPIDIAAHSRMLENILKPFGDYLRSIKLNAPKLPFISNRSGTWITDEQAKDPEYWVSHLRGTVHFADGVTTLLEEKGRVFLEVGPGRTLVSLVKQHSGISPQHNVLHTLRHPRDQADDRAFLLAARGRLWASGLDIDLKERYGDSFRHRLSLPTYAFRHARYFIEPGKIKLAEDDASKRLFKMKRQEDWYYQPVWKKRQPVPPMEEETHTWLVFRDDAGFGDRLCETLRQRGHEVIVVMEGDTFHKMDDHKYLLAPEHGQREYEELLRDLVNHGRRPTRIAHCWLLTGEETYRPGSSFFHRNQERGFYSLFFLAKAMSSEGMTGPMHLVAFTNGMCQVQGEALPYPEKSTLLGPIKVIPHEFPEVTCSVVDIELPQVQQMSFGRKRPIEPADLDRLGELLTDELLSEPSNHVCAYRGGMRWEQRYEANQPQKLRGIEDRIKENGVYLITGGLGGLGLVFAEYLANRAKAKLVLMSRTPLPPREAWAEWLERTPAYHRTHQRILKVQHLERLGAEVEIGVADVTDIDAMETVLQNAEKRFGRINGVLHTAGVLKDDLIPMKDQYSIEDVFTPKIHGTLMLDQLFADHPLDFMVLFSSTSSAVAPAGQIDYVAANAFLNTYAQSRQHLEQRNTVSVNWGIWNEVGMAMDSANRMAGQDDGNQDIAPCKHPLFETRATDERGLTTITATYSNKKQWVLDQHRTLSGHAILVGTAYLEMARAALVERGETRRYEINDLYFFRPFYVPDDEDKDMRLRLNPEEDEFALDIQSKRVFDDGRVGWETHMQARLIPHNPQKQQPVDIKGLRERCNLDHEADENGIRTGQERFMNFGPRWRVLQEAWFGENEALGRLELPKAFAEEQADYQQHPALLDLATGFAMNLIEGYKGTHQLWVPVNYRSVRFFGPLPRKIYSWVRNHGINKAEHETATFDITLCDEDGKVLFIAEAFSIKRLEGGPDFAVAKPPSSSELEFESQTDDEGQRQLSPAEKLFRHNLSQGILPEEGTNALGHILAAEPTAQVIFSSLDLLQLIDQTAVAALQQEEEDEGAKFERPELDSEFVAPRDDIEKTLAGIWAELLGVQDIGIKDSFFDLGGHSLIAVRLFAKIKKAYQVEYPISVLFEAPTIEACADLIREVVGDADAASEEGEEKPAEAAAKKRRYKHLVAMHQGRGGTRTPFFLVAGMFGNVLNLRQLAHLIGVDRKFFGLQARGLYGDDKPHETFEEMARDYLEEIRTVQPHGPYMLGGFSGGGITAYEMAQQLRAEGEDVSLLVMLDTPIPQRPHLSKIDRGKIHLLNFQRQGFSYMKEWAEARYAWEVKKREKADQETEEPVVEEPQSEVSFQSQEIEAAFYRALDRYDLKNYDGTVKLFRPKLDKHYKVGSERFVSSEYEYVYEDNQWTPFVKQLDVFQVPGNHDSMVLEPAVRIMANKLRRCIDEAEGRTTY</sequence>
<keyword evidence="4" id="KW-0597">Phosphoprotein</keyword>
<evidence type="ECO:0000259" key="25">
    <source>
        <dbReference type="PROSITE" id="PS52019"/>
    </source>
</evidence>
<dbReference type="SUPFAM" id="SSF52151">
    <property type="entry name" value="FabD/lysophospholipase-like"/>
    <property type="match status" value="1"/>
</dbReference>
<keyword evidence="8" id="KW-0560">Oxidoreductase</keyword>
<feature type="region of interest" description="N-terminal hotdog fold" evidence="21">
    <location>
        <begin position="1400"/>
        <end position="1526"/>
    </location>
</feature>
<gene>
    <name evidence="26" type="ORF">J3U88_13990</name>
</gene>
<dbReference type="Gene3D" id="3.30.70.3290">
    <property type="match status" value="1"/>
</dbReference>
<feature type="domain" description="PKS/mFAS DH" evidence="25">
    <location>
        <begin position="1400"/>
        <end position="1688"/>
    </location>
</feature>
<dbReference type="Pfam" id="PF00975">
    <property type="entry name" value="Thioesterase"/>
    <property type="match status" value="1"/>
</dbReference>
<dbReference type="SUPFAM" id="SSF47336">
    <property type="entry name" value="ACP-like"/>
    <property type="match status" value="1"/>
</dbReference>
<keyword evidence="9" id="KW-0443">Lipid metabolism</keyword>
<dbReference type="SMART" id="SM00822">
    <property type="entry name" value="PKS_KR"/>
    <property type="match status" value="1"/>
</dbReference>
<dbReference type="GO" id="GO:0004315">
    <property type="term" value="F:3-oxoacyl-[acyl-carrier-protein] synthase activity"/>
    <property type="evidence" value="ECO:0007669"/>
    <property type="project" value="InterPro"/>
</dbReference>
<dbReference type="InterPro" id="IPR014030">
    <property type="entry name" value="Ketoacyl_synth_N"/>
</dbReference>
<dbReference type="EC" id="2.3.1.292" evidence="16"/>
<dbReference type="Pfam" id="PF08659">
    <property type="entry name" value="KR"/>
    <property type="match status" value="1"/>
</dbReference>
<dbReference type="Pfam" id="PF21089">
    <property type="entry name" value="PKS_DH_N"/>
    <property type="match status" value="1"/>
</dbReference>
<dbReference type="Gene3D" id="3.40.50.720">
    <property type="entry name" value="NAD(P)-binding Rossmann-like Domain"/>
    <property type="match status" value="1"/>
</dbReference>
<dbReference type="SMART" id="SM00826">
    <property type="entry name" value="PKS_DH"/>
    <property type="match status" value="1"/>
</dbReference>
<comment type="catalytic activity">
    <reaction evidence="11">
        <text>17-(4-hydroxyphenyl)heptadecanoyl-[(phenol)carboxyphthiodiolenone synthase] + 2 (S)-methylmalonyl-CoA + 3 malonyl-CoA + 5 NADPH + 10 H(+) = C35-(phenol)carboxyphthiodiolenone-[(phenol)carboxyphthiodiolenone synthase] + 5 CO2 + 5 NADP(+) + 5 CoA + 2 H2O</text>
        <dbReference type="Rhea" id="RHEA:57756"/>
        <dbReference type="Rhea" id="RHEA-COMP:14272"/>
        <dbReference type="Rhea" id="RHEA-COMP:14989"/>
        <dbReference type="ChEBI" id="CHEBI:15377"/>
        <dbReference type="ChEBI" id="CHEBI:15378"/>
        <dbReference type="ChEBI" id="CHEBI:16526"/>
        <dbReference type="ChEBI" id="CHEBI:57287"/>
        <dbReference type="ChEBI" id="CHEBI:57327"/>
        <dbReference type="ChEBI" id="CHEBI:57384"/>
        <dbReference type="ChEBI" id="CHEBI:57783"/>
        <dbReference type="ChEBI" id="CHEBI:58349"/>
        <dbReference type="ChEBI" id="CHEBI:133300"/>
        <dbReference type="ChEBI" id="CHEBI:142259"/>
        <dbReference type="EC" id="2.3.1.292"/>
    </reaction>
</comment>
<evidence type="ECO:0000256" key="2">
    <source>
        <dbReference type="ARBA" id="ARBA00001957"/>
    </source>
</evidence>
<dbReference type="GO" id="GO:0034081">
    <property type="term" value="C:polyketide synthase complex"/>
    <property type="evidence" value="ECO:0007669"/>
    <property type="project" value="UniProtKB-ARBA"/>
</dbReference>
<keyword evidence="5" id="KW-0808">Transferase</keyword>
<dbReference type="Gene3D" id="1.10.1200.10">
    <property type="entry name" value="ACP-like"/>
    <property type="match status" value="1"/>
</dbReference>
<evidence type="ECO:0000259" key="24">
    <source>
        <dbReference type="PROSITE" id="PS52004"/>
    </source>
</evidence>
<dbReference type="InterPro" id="IPR009081">
    <property type="entry name" value="PP-bd_ACP"/>
</dbReference>
<dbReference type="Pfam" id="PF22621">
    <property type="entry name" value="CurL-like_PKS_C"/>
    <property type="match status" value="1"/>
</dbReference>
<feature type="active site" description="Proton acceptor; for dehydratase activity" evidence="21">
    <location>
        <position position="1431"/>
    </location>
</feature>
<dbReference type="GO" id="GO:0031177">
    <property type="term" value="F:phosphopantetheine binding"/>
    <property type="evidence" value="ECO:0007669"/>
    <property type="project" value="InterPro"/>
</dbReference>
<evidence type="ECO:0000259" key="23">
    <source>
        <dbReference type="PROSITE" id="PS50075"/>
    </source>
</evidence>
<dbReference type="FunFam" id="1.10.1200.10:FF:000005">
    <property type="entry name" value="Nonribosomal peptide synthetase 1"/>
    <property type="match status" value="1"/>
</dbReference>
<evidence type="ECO:0000256" key="4">
    <source>
        <dbReference type="ARBA" id="ARBA00022553"/>
    </source>
</evidence>
<dbReference type="PROSITE" id="PS00606">
    <property type="entry name" value="KS3_1"/>
    <property type="match status" value="1"/>
</dbReference>
<evidence type="ECO:0000313" key="26">
    <source>
        <dbReference type="EMBL" id="MBO1319582.1"/>
    </source>
</evidence>
<evidence type="ECO:0000256" key="15">
    <source>
        <dbReference type="ARBA" id="ARBA00058455"/>
    </source>
</evidence>
<dbReference type="InterPro" id="IPR042104">
    <property type="entry name" value="PKS_dehydratase_sf"/>
</dbReference>
<evidence type="ECO:0000256" key="18">
    <source>
        <dbReference type="ARBA" id="ARBA00075053"/>
    </source>
</evidence>
<dbReference type="Gene3D" id="3.10.129.110">
    <property type="entry name" value="Polyketide synthase dehydratase"/>
    <property type="match status" value="1"/>
</dbReference>
<dbReference type="GO" id="GO:0004312">
    <property type="term" value="F:fatty acid synthase activity"/>
    <property type="evidence" value="ECO:0007669"/>
    <property type="project" value="TreeGrafter"/>
</dbReference>
<evidence type="ECO:0000256" key="12">
    <source>
        <dbReference type="ARBA" id="ARBA00051971"/>
    </source>
</evidence>
<dbReference type="GO" id="GO:0006633">
    <property type="term" value="P:fatty acid biosynthetic process"/>
    <property type="evidence" value="ECO:0007669"/>
    <property type="project" value="InterPro"/>
</dbReference>
<dbReference type="InterPro" id="IPR020841">
    <property type="entry name" value="PKS_Beta-ketoAc_synthase_dom"/>
</dbReference>
<evidence type="ECO:0000256" key="22">
    <source>
        <dbReference type="SAM" id="MobiDB-lite"/>
    </source>
</evidence>
<dbReference type="InterPro" id="IPR016039">
    <property type="entry name" value="Thiolase-like"/>
</dbReference>
<dbReference type="PANTHER" id="PTHR43775:SF51">
    <property type="entry name" value="INACTIVE PHENOLPHTHIOCEROL SYNTHESIS POLYKETIDE SYNTHASE TYPE I PKS1-RELATED"/>
    <property type="match status" value="1"/>
</dbReference>
<evidence type="ECO:0000256" key="6">
    <source>
        <dbReference type="ARBA" id="ARBA00022832"/>
    </source>
</evidence>
<feature type="domain" description="Ketosynthase family 3 (KS3)" evidence="24">
    <location>
        <begin position="17"/>
        <end position="445"/>
    </location>
</feature>
<name>A0A8J7Q2Z9_9BACT</name>
<dbReference type="InterPro" id="IPR049900">
    <property type="entry name" value="PKS_mFAS_DH"/>
</dbReference>
<evidence type="ECO:0000256" key="3">
    <source>
        <dbReference type="ARBA" id="ARBA00022450"/>
    </source>
</evidence>
<dbReference type="SUPFAM" id="SSF55048">
    <property type="entry name" value="Probable ACP-binding domain of malonyl-CoA ACP transacylase"/>
    <property type="match status" value="1"/>
</dbReference>
<dbReference type="CDD" id="cd08953">
    <property type="entry name" value="KR_2_SDR_x"/>
    <property type="match status" value="1"/>
</dbReference>
<comment type="cofactor">
    <cofactor evidence="1">
        <name>NADP(+)</name>
        <dbReference type="ChEBI" id="CHEBI:58349"/>
    </cofactor>
</comment>
<reference evidence="26" key="1">
    <citation type="submission" date="2021-03" db="EMBL/GenBank/DDBJ databases">
        <authorList>
            <person name="Wang G."/>
        </authorList>
    </citation>
    <scope>NUCLEOTIDE SEQUENCE</scope>
    <source>
        <strain evidence="26">KCTC 12899</strain>
    </source>
</reference>
<evidence type="ECO:0000256" key="1">
    <source>
        <dbReference type="ARBA" id="ARBA00001937"/>
    </source>
</evidence>
<dbReference type="InterPro" id="IPR036736">
    <property type="entry name" value="ACP-like_sf"/>
</dbReference>
<comment type="catalytic activity">
    <reaction evidence="13">
        <text>docosanoyl-[(phenol)carboxyphthiodiolenone synthase] + 2 (S)-methylmalonyl-CoA + 3 malonyl-CoA + 5 NADPH + 10 H(+) = C34-carboxyphthiodiolenone-[(phenol)carboxyphthiodiolenone synthase] + 5 CO2 + 5 NADP(+) + 5 CoA + 2 H2O</text>
        <dbReference type="Rhea" id="RHEA:57752"/>
        <dbReference type="Rhea" id="RHEA-COMP:14987"/>
        <dbReference type="Rhea" id="RHEA-COMP:14988"/>
        <dbReference type="ChEBI" id="CHEBI:15377"/>
        <dbReference type="ChEBI" id="CHEBI:15378"/>
        <dbReference type="ChEBI" id="CHEBI:16526"/>
        <dbReference type="ChEBI" id="CHEBI:57287"/>
        <dbReference type="ChEBI" id="CHEBI:57327"/>
        <dbReference type="ChEBI" id="CHEBI:57384"/>
        <dbReference type="ChEBI" id="CHEBI:57783"/>
        <dbReference type="ChEBI" id="CHEBI:58349"/>
        <dbReference type="ChEBI" id="CHEBI:142237"/>
        <dbReference type="ChEBI" id="CHEBI:142238"/>
        <dbReference type="EC" id="2.3.1.292"/>
    </reaction>
</comment>
<proteinExistence type="predicted"/>
<evidence type="ECO:0000256" key="10">
    <source>
        <dbReference type="ARBA" id="ARBA00023268"/>
    </source>
</evidence>
<evidence type="ECO:0000313" key="27">
    <source>
        <dbReference type="Proteomes" id="UP000664417"/>
    </source>
</evidence>
<dbReference type="PANTHER" id="PTHR43775">
    <property type="entry name" value="FATTY ACID SYNTHASE"/>
    <property type="match status" value="1"/>
</dbReference>
<evidence type="ECO:0000256" key="8">
    <source>
        <dbReference type="ARBA" id="ARBA00023002"/>
    </source>
</evidence>
<protein>
    <recommendedName>
        <fullName evidence="17">Phenolphthiocerol/phthiocerol polyketide synthase subunit E</fullName>
        <ecNumber evidence="16">2.3.1.292</ecNumber>
    </recommendedName>
    <alternativeName>
        <fullName evidence="19">(Phenol)carboxyphthiodiolenone synthase subunit E</fullName>
    </alternativeName>
    <alternativeName>
        <fullName evidence="20">Beta-ketoacyl-acyl-carrier-protein synthase I</fullName>
    </alternativeName>
    <alternativeName>
        <fullName evidence="18">Phthiocerol synthesis polyketide synthase type I PpsE</fullName>
    </alternativeName>
</protein>
<accession>A0A8J7Q2Z9</accession>
<keyword evidence="7" id="KW-0521">NADP</keyword>
<dbReference type="Pfam" id="PF00550">
    <property type="entry name" value="PP-binding"/>
    <property type="match status" value="1"/>
</dbReference>
<evidence type="ECO:0000256" key="7">
    <source>
        <dbReference type="ARBA" id="ARBA00022857"/>
    </source>
</evidence>
<dbReference type="InterPro" id="IPR014031">
    <property type="entry name" value="Ketoacyl_synth_C"/>
</dbReference>
<evidence type="ECO:0000256" key="20">
    <source>
        <dbReference type="ARBA" id="ARBA00084020"/>
    </source>
</evidence>
<dbReference type="InterPro" id="IPR020806">
    <property type="entry name" value="PKS_PP-bd"/>
</dbReference>
<feature type="domain" description="Carrier" evidence="23">
    <location>
        <begin position="1790"/>
        <end position="1865"/>
    </location>
</feature>
<dbReference type="Gene3D" id="3.30.70.250">
    <property type="entry name" value="Malonyl-CoA ACP transacylase, ACP-binding"/>
    <property type="match status" value="1"/>
</dbReference>
<dbReference type="InterPro" id="IPR020807">
    <property type="entry name" value="PKS_DH"/>
</dbReference>
<dbReference type="CDD" id="cd00833">
    <property type="entry name" value="PKS"/>
    <property type="match status" value="1"/>
</dbReference>
<evidence type="ECO:0000256" key="14">
    <source>
        <dbReference type="ARBA" id="ARBA00052745"/>
    </source>
</evidence>
<dbReference type="InterPro" id="IPR014043">
    <property type="entry name" value="Acyl_transferase_dom"/>
</dbReference>
<keyword evidence="6" id="KW-0276">Fatty acid metabolism</keyword>
<dbReference type="InterPro" id="IPR036291">
    <property type="entry name" value="NAD(P)-bd_dom_sf"/>
</dbReference>
<feature type="active site" description="Proton donor; for dehydratase activity" evidence="21">
    <location>
        <position position="1602"/>
    </location>
</feature>
<dbReference type="InterPro" id="IPR001227">
    <property type="entry name" value="Ac_transferase_dom_sf"/>
</dbReference>
<comment type="function">
    <text evidence="15">Part of the PpsABCDE complex involved in the biosynthesis of the lipid core common to phthiocerols and phenolphthiocerols by successive additions of malonyl-CoA or methylmalonyl-CoA extender units. PpsA can accept as substrate the activated forms of either icosanoyl (C20), docosanoyl (C22) or lignoceroyl (C24) groups from FadD26, or a (4-hydroxyphenyl)-C17 or (4-hydroxyphenyl)-C19 fatty acyl from FadD29. PpsA initiates the biosynthesis and extends its substrate using a malonyl-CoA extender unit. The PpsB and PpsC proteins add the second and third malonyl-CoA extender units. PpsD adds an (R)-methylmalonyl unit and PpsE adds a second (R)-methylmalonyl unit. The incorporation of the methylmalonyl units results in formation of two branched methyl groups in the elongated product.</text>
</comment>
<dbReference type="SMART" id="SM00827">
    <property type="entry name" value="PKS_AT"/>
    <property type="match status" value="1"/>
</dbReference>
<feature type="region of interest" description="C-terminal hotdog fold" evidence="21">
    <location>
        <begin position="1540"/>
        <end position="1688"/>
    </location>
</feature>
<keyword evidence="10" id="KW-0511">Multifunctional enzyme</keyword>
<evidence type="ECO:0000256" key="19">
    <source>
        <dbReference type="ARBA" id="ARBA00078169"/>
    </source>
</evidence>
<keyword evidence="3" id="KW-0596">Phosphopantetheine</keyword>
<dbReference type="Pfam" id="PF02801">
    <property type="entry name" value="Ketoacyl-synt_C"/>
    <property type="match status" value="1"/>
</dbReference>
<dbReference type="PROSITE" id="PS52004">
    <property type="entry name" value="KS3_2"/>
    <property type="match status" value="1"/>
</dbReference>
<dbReference type="SMART" id="SM00825">
    <property type="entry name" value="PKS_KS"/>
    <property type="match status" value="1"/>
</dbReference>
<dbReference type="RefSeq" id="WP_207859488.1">
    <property type="nucleotide sequence ID" value="NZ_JAFREP010000013.1"/>
</dbReference>
<dbReference type="Gene3D" id="3.40.50.1820">
    <property type="entry name" value="alpha/beta hydrolase"/>
    <property type="match status" value="1"/>
</dbReference>
<dbReference type="PROSITE" id="PS52019">
    <property type="entry name" value="PKS_MFAS_DH"/>
    <property type="match status" value="1"/>
</dbReference>
<dbReference type="Gene3D" id="3.40.47.10">
    <property type="match status" value="1"/>
</dbReference>
<dbReference type="InterPro" id="IPR049490">
    <property type="entry name" value="C883_1060-like_KR_N"/>
</dbReference>
<evidence type="ECO:0000256" key="13">
    <source>
        <dbReference type="ARBA" id="ARBA00052119"/>
    </source>
</evidence>